<keyword evidence="3 5" id="KW-0371">Homeobox</keyword>
<dbReference type="STRING" id="9986.ENSOCUP00000025232"/>
<dbReference type="AlphaFoldDB" id="G1U732"/>
<evidence type="ECO:0000313" key="10">
    <source>
        <dbReference type="Proteomes" id="UP000001811"/>
    </source>
</evidence>
<protein>
    <recommendedName>
        <fullName evidence="8">Homeobox domain-containing protein</fullName>
    </recommendedName>
</protein>
<proteinExistence type="predicted"/>
<dbReference type="InterPro" id="IPR001356">
    <property type="entry name" value="HD"/>
</dbReference>
<evidence type="ECO:0000256" key="6">
    <source>
        <dbReference type="RuleBase" id="RU000682"/>
    </source>
</evidence>
<dbReference type="PROSITE" id="PS00027">
    <property type="entry name" value="HOMEOBOX_1"/>
    <property type="match status" value="1"/>
</dbReference>
<dbReference type="GO" id="GO:0000978">
    <property type="term" value="F:RNA polymerase II cis-regulatory region sequence-specific DNA binding"/>
    <property type="evidence" value="ECO:0007669"/>
    <property type="project" value="TreeGrafter"/>
</dbReference>
<dbReference type="SMR" id="G1U732"/>
<sequence length="181" mass="20497">MSGSEDFLQGKYNKTSQRKRTVFTDEQLEDLNILFSKNPYPDRDLQVEVASKMNIDPTVVQVWFKNHRAKLKRAKSTQVPPPQEAQHQTPLEDPVTPDSFQAPVEAPARYPEDAYPQGLTYPHLSIYPRLKVPRNPSGGHQIIHFGCCEDTTIYNLYPLWDPTVQPGPGSAAASFFAQSRQ</sequence>
<dbReference type="InterPro" id="IPR017970">
    <property type="entry name" value="Homeobox_CS"/>
</dbReference>
<gene>
    <name evidence="9" type="primary">LOC100350134</name>
</gene>
<organism evidence="9 10">
    <name type="scientific">Oryctolagus cuniculus</name>
    <name type="common">Rabbit</name>
    <dbReference type="NCBI Taxonomy" id="9986"/>
    <lineage>
        <taxon>Eukaryota</taxon>
        <taxon>Metazoa</taxon>
        <taxon>Chordata</taxon>
        <taxon>Craniata</taxon>
        <taxon>Vertebrata</taxon>
        <taxon>Euteleostomi</taxon>
        <taxon>Mammalia</taxon>
        <taxon>Eutheria</taxon>
        <taxon>Euarchontoglires</taxon>
        <taxon>Glires</taxon>
        <taxon>Lagomorpha</taxon>
        <taxon>Leporidae</taxon>
        <taxon>Oryctolagus</taxon>
    </lineage>
</organism>
<dbReference type="PANTHER" id="PTHR45793:SF15">
    <property type="entry name" value="DIVERGENT PAIRED-RELATED HOMEOBOX"/>
    <property type="match status" value="1"/>
</dbReference>
<evidence type="ECO:0000256" key="4">
    <source>
        <dbReference type="ARBA" id="ARBA00023242"/>
    </source>
</evidence>
<dbReference type="GeneTree" id="ENSGT00640000091698"/>
<comment type="subcellular location">
    <subcellularLocation>
        <location evidence="1 5 6">Nucleus</location>
    </subcellularLocation>
</comment>
<dbReference type="Gene3D" id="1.10.10.60">
    <property type="entry name" value="Homeodomain-like"/>
    <property type="match status" value="1"/>
</dbReference>
<dbReference type="SMART" id="SM00389">
    <property type="entry name" value="HOX"/>
    <property type="match status" value="1"/>
</dbReference>
<evidence type="ECO:0000256" key="5">
    <source>
        <dbReference type="PROSITE-ProRule" id="PRU00108"/>
    </source>
</evidence>
<dbReference type="GO" id="GO:0000981">
    <property type="term" value="F:DNA-binding transcription factor activity, RNA polymerase II-specific"/>
    <property type="evidence" value="ECO:0007669"/>
    <property type="project" value="InterPro"/>
</dbReference>
<reference evidence="9" key="2">
    <citation type="submission" date="2025-08" db="UniProtKB">
        <authorList>
            <consortium name="Ensembl"/>
        </authorList>
    </citation>
    <scope>IDENTIFICATION</scope>
    <source>
        <strain evidence="9">Thorbecke</strain>
    </source>
</reference>
<evidence type="ECO:0000256" key="2">
    <source>
        <dbReference type="ARBA" id="ARBA00023125"/>
    </source>
</evidence>
<name>G1U732_RABIT</name>
<feature type="DNA-binding region" description="Homeobox" evidence="5">
    <location>
        <begin position="16"/>
        <end position="75"/>
    </location>
</feature>
<evidence type="ECO:0000256" key="1">
    <source>
        <dbReference type="ARBA" id="ARBA00004123"/>
    </source>
</evidence>
<dbReference type="Proteomes" id="UP000001811">
    <property type="component" value="Unplaced"/>
</dbReference>
<dbReference type="GO" id="GO:0005634">
    <property type="term" value="C:nucleus"/>
    <property type="evidence" value="ECO:0007669"/>
    <property type="project" value="UniProtKB-SubCell"/>
</dbReference>
<reference evidence="9" key="3">
    <citation type="submission" date="2025-09" db="UniProtKB">
        <authorList>
            <consortium name="Ensembl"/>
        </authorList>
    </citation>
    <scope>IDENTIFICATION</scope>
    <source>
        <strain evidence="9">Thorbecke</strain>
    </source>
</reference>
<feature type="domain" description="Homeobox" evidence="8">
    <location>
        <begin position="14"/>
        <end position="74"/>
    </location>
</feature>
<dbReference type="InterPro" id="IPR009057">
    <property type="entry name" value="Homeodomain-like_sf"/>
</dbReference>
<keyword evidence="10" id="KW-1185">Reference proteome</keyword>
<keyword evidence="2 5" id="KW-0238">DNA-binding</keyword>
<evidence type="ECO:0000256" key="7">
    <source>
        <dbReference type="SAM" id="MobiDB-lite"/>
    </source>
</evidence>
<dbReference type="Ensembl" id="ENSOCUT00000025986.2">
    <property type="protein sequence ID" value="ENSOCUP00000025232.2"/>
    <property type="gene ID" value="ENSOCUG00000024630.2"/>
</dbReference>
<dbReference type="CDD" id="cd00086">
    <property type="entry name" value="homeodomain"/>
    <property type="match status" value="1"/>
</dbReference>
<dbReference type="PaxDb" id="9986-ENSOCUP00000020960"/>
<keyword evidence="4 5" id="KW-0539">Nucleus</keyword>
<dbReference type="PANTHER" id="PTHR45793">
    <property type="entry name" value="HOMEOBOX PROTEIN"/>
    <property type="match status" value="1"/>
</dbReference>
<accession>G1U732</accession>
<evidence type="ECO:0000313" key="9">
    <source>
        <dbReference type="Ensembl" id="ENSOCUP00000025232.2"/>
    </source>
</evidence>
<dbReference type="Pfam" id="PF00046">
    <property type="entry name" value="Homeodomain"/>
    <property type="match status" value="1"/>
</dbReference>
<reference evidence="9 10" key="1">
    <citation type="journal article" date="2011" name="Nature">
        <title>A high-resolution map of human evolutionary constraint using 29 mammals.</title>
        <authorList>
            <person name="Lindblad-Toh K."/>
            <person name="Garber M."/>
            <person name="Zuk O."/>
            <person name="Lin M.F."/>
            <person name="Parker B.J."/>
            <person name="Washietl S."/>
            <person name="Kheradpour P."/>
            <person name="Ernst J."/>
            <person name="Jordan G."/>
            <person name="Mauceli E."/>
            <person name="Ward L.D."/>
            <person name="Lowe C.B."/>
            <person name="Holloway A.K."/>
            <person name="Clamp M."/>
            <person name="Gnerre S."/>
            <person name="Alfoldi J."/>
            <person name="Beal K."/>
            <person name="Chang J."/>
            <person name="Clawson H."/>
            <person name="Cuff J."/>
            <person name="Di Palma F."/>
            <person name="Fitzgerald S."/>
            <person name="Flicek P."/>
            <person name="Guttman M."/>
            <person name="Hubisz M.J."/>
            <person name="Jaffe D.B."/>
            <person name="Jungreis I."/>
            <person name="Kent W.J."/>
            <person name="Kostka D."/>
            <person name="Lara M."/>
            <person name="Martins A.L."/>
            <person name="Massingham T."/>
            <person name="Moltke I."/>
            <person name="Raney B.J."/>
            <person name="Rasmussen M.D."/>
            <person name="Robinson J."/>
            <person name="Stark A."/>
            <person name="Vilella A.J."/>
            <person name="Wen J."/>
            <person name="Xie X."/>
            <person name="Zody M.C."/>
            <person name="Baldwin J."/>
            <person name="Bloom T."/>
            <person name="Chin C.W."/>
            <person name="Heiman D."/>
            <person name="Nicol R."/>
            <person name="Nusbaum C."/>
            <person name="Young S."/>
            <person name="Wilkinson J."/>
            <person name="Worley K.C."/>
            <person name="Kovar C.L."/>
            <person name="Muzny D.M."/>
            <person name="Gibbs R.A."/>
            <person name="Cree A."/>
            <person name="Dihn H.H."/>
            <person name="Fowler G."/>
            <person name="Jhangiani S."/>
            <person name="Joshi V."/>
            <person name="Lee S."/>
            <person name="Lewis L.R."/>
            <person name="Nazareth L.V."/>
            <person name="Okwuonu G."/>
            <person name="Santibanez J."/>
            <person name="Warren W.C."/>
            <person name="Mardis E.R."/>
            <person name="Weinstock G.M."/>
            <person name="Wilson R.K."/>
            <person name="Delehaunty K."/>
            <person name="Dooling D."/>
            <person name="Fronik C."/>
            <person name="Fulton L."/>
            <person name="Fulton B."/>
            <person name="Graves T."/>
            <person name="Minx P."/>
            <person name="Sodergren E."/>
            <person name="Birney E."/>
            <person name="Margulies E.H."/>
            <person name="Herrero J."/>
            <person name="Green E.D."/>
            <person name="Haussler D."/>
            <person name="Siepel A."/>
            <person name="Goldman N."/>
            <person name="Pollard K.S."/>
            <person name="Pedersen J.S."/>
            <person name="Lander E.S."/>
            <person name="Kellis M."/>
        </authorList>
    </citation>
    <scope>NUCLEOTIDE SEQUENCE [LARGE SCALE GENOMIC DNA]</scope>
    <source>
        <strain evidence="10">Thorbecke</strain>
    </source>
</reference>
<dbReference type="InParanoid" id="G1U732"/>
<dbReference type="PROSITE" id="PS50071">
    <property type="entry name" value="HOMEOBOX_2"/>
    <property type="match status" value="1"/>
</dbReference>
<evidence type="ECO:0000256" key="3">
    <source>
        <dbReference type="ARBA" id="ARBA00023155"/>
    </source>
</evidence>
<dbReference type="OMA" id="RTMFTKK"/>
<feature type="region of interest" description="Disordered" evidence="7">
    <location>
        <begin position="72"/>
        <end position="97"/>
    </location>
</feature>
<dbReference type="Bgee" id="ENSOCUG00000024630">
    <property type="expression patterns" value="Expressed in testis and 2 other cell types or tissues"/>
</dbReference>
<dbReference type="SUPFAM" id="SSF46689">
    <property type="entry name" value="Homeodomain-like"/>
    <property type="match status" value="1"/>
</dbReference>
<evidence type="ECO:0000259" key="8">
    <source>
        <dbReference type="PROSITE" id="PS50071"/>
    </source>
</evidence>